<gene>
    <name evidence="3" type="ordered locus">Geob_3089</name>
</gene>
<dbReference type="AlphaFoldDB" id="B9M3L1"/>
<sequence>MGILLPVVAALLLAVPAFAADKEVTLYLDGARIQRVASAVNGYAEVVLPASVLPDSLRIKPAAGVAIDRVETISVTSDPKQGQQLEKLTERRDQLEDRLKALSAREQIFTAAAKSQSGKAPRKTKSNPEPLTAIRQGTDFAIAQLEWVYQAKRKADKELKAVQLRLESTKKAVNIGGSVVRIWVKGKGGKVSVSYLVGDTRWLPVYDFRINGAGVMQVFQRASIPAMGKGVTVAVVSGLMADAVKLQPITLNVLPLPEVMSQTLPVENLVLSAFPQPALSFSVTNDSARPLPAGEASCYYSGEYLSRFRFAGLAKGETGAIKCGK</sequence>
<dbReference type="RefSeq" id="WP_012648160.1">
    <property type="nucleotide sequence ID" value="NC_011979.1"/>
</dbReference>
<organism evidence="3 4">
    <name type="scientific">Geotalea daltonii (strain DSM 22248 / JCM 15807 / FRC-32)</name>
    <name type="common">Geobacter daltonii</name>
    <dbReference type="NCBI Taxonomy" id="316067"/>
    <lineage>
        <taxon>Bacteria</taxon>
        <taxon>Pseudomonadati</taxon>
        <taxon>Thermodesulfobacteriota</taxon>
        <taxon>Desulfuromonadia</taxon>
        <taxon>Geobacterales</taxon>
        <taxon>Geobacteraceae</taxon>
        <taxon>Geotalea</taxon>
    </lineage>
</organism>
<evidence type="ECO:0000256" key="1">
    <source>
        <dbReference type="SAM" id="SignalP"/>
    </source>
</evidence>
<dbReference type="eggNOG" id="ENOG5033UH5">
    <property type="taxonomic scope" value="Bacteria"/>
</dbReference>
<keyword evidence="1" id="KW-0732">Signal</keyword>
<dbReference type="Pfam" id="PF13600">
    <property type="entry name" value="DUF4140"/>
    <property type="match status" value="1"/>
</dbReference>
<dbReference type="HOGENOM" id="CLU_890703_0_0_7"/>
<dbReference type="Proteomes" id="UP000007721">
    <property type="component" value="Chromosome"/>
</dbReference>
<dbReference type="EMBL" id="CP001390">
    <property type="protein sequence ID" value="ACM21432.1"/>
    <property type="molecule type" value="Genomic_DNA"/>
</dbReference>
<evidence type="ECO:0000259" key="2">
    <source>
        <dbReference type="Pfam" id="PF13600"/>
    </source>
</evidence>
<evidence type="ECO:0000313" key="4">
    <source>
        <dbReference type="Proteomes" id="UP000007721"/>
    </source>
</evidence>
<protein>
    <recommendedName>
        <fullName evidence="2">DUF4140 domain-containing protein</fullName>
    </recommendedName>
</protein>
<evidence type="ECO:0000313" key="3">
    <source>
        <dbReference type="EMBL" id="ACM21432.1"/>
    </source>
</evidence>
<dbReference type="InterPro" id="IPR025554">
    <property type="entry name" value="DUF4140"/>
</dbReference>
<dbReference type="STRING" id="316067.Geob_3089"/>
<keyword evidence="4" id="KW-1185">Reference proteome</keyword>
<dbReference type="KEGG" id="geo:Geob_3089"/>
<accession>B9M3L1</accession>
<feature type="signal peptide" evidence="1">
    <location>
        <begin position="1"/>
        <end position="19"/>
    </location>
</feature>
<feature type="chain" id="PRO_5002888928" description="DUF4140 domain-containing protein" evidence="1">
    <location>
        <begin position="20"/>
        <end position="325"/>
    </location>
</feature>
<dbReference type="OrthoDB" id="5398424at2"/>
<reference evidence="3 4" key="1">
    <citation type="submission" date="2009-01" db="EMBL/GenBank/DDBJ databases">
        <title>Complete sequence of Geobacter sp. FRC-32.</title>
        <authorList>
            <consortium name="US DOE Joint Genome Institute"/>
            <person name="Lucas S."/>
            <person name="Copeland A."/>
            <person name="Lapidus A."/>
            <person name="Glavina del Rio T."/>
            <person name="Dalin E."/>
            <person name="Tice H."/>
            <person name="Bruce D."/>
            <person name="Goodwin L."/>
            <person name="Pitluck S."/>
            <person name="Saunders E."/>
            <person name="Brettin T."/>
            <person name="Detter J.C."/>
            <person name="Han C."/>
            <person name="Larimer F."/>
            <person name="Land M."/>
            <person name="Hauser L."/>
            <person name="Kyrpides N."/>
            <person name="Ovchinnikova G."/>
            <person name="Kostka J."/>
            <person name="Richardson P."/>
        </authorList>
    </citation>
    <scope>NUCLEOTIDE SEQUENCE [LARGE SCALE GENOMIC DNA]</scope>
    <source>
        <strain evidence="4">DSM 22248 / JCM 15807 / FRC-32</strain>
    </source>
</reference>
<feature type="domain" description="DUF4140" evidence="2">
    <location>
        <begin position="24"/>
        <end position="111"/>
    </location>
</feature>
<proteinExistence type="predicted"/>
<name>B9M3L1_GEODF</name>